<dbReference type="Gene3D" id="1.20.1440.130">
    <property type="entry name" value="VKOR domain"/>
    <property type="match status" value="1"/>
</dbReference>
<keyword evidence="3 11" id="KW-0812">Transmembrane</keyword>
<comment type="subcellular location">
    <subcellularLocation>
        <location evidence="1">Membrane</location>
        <topology evidence="1">Multi-pass membrane protein</topology>
    </subcellularLocation>
</comment>
<evidence type="ECO:0000313" key="14">
    <source>
        <dbReference type="Proteomes" id="UP000641932"/>
    </source>
</evidence>
<evidence type="ECO:0000256" key="11">
    <source>
        <dbReference type="SAM" id="Phobius"/>
    </source>
</evidence>
<proteinExistence type="inferred from homology"/>
<dbReference type="Proteomes" id="UP000641932">
    <property type="component" value="Unassembled WGS sequence"/>
</dbReference>
<sequence>MSDPCVSGTWAGVGSLYWGVLPDPAWTRNGVMTISELDRARGGQDQRETDRTDGSDGTVGAGRALAWLLVVTGAVGLAAAFVLSIEKIKLLEDPSYVPSCSLNPVLSCGSVMKTWQASAFGFPNMFMGLAGYAVVMAVGVALLAGARFQRWFWVGVQLGATFGVGFIHWLVFQSLYRIGALCPYCMVAWAATIPMFVYVTLHSLKRGVIPLPAGGRKALDAVLEFHWVVVLTWYLVIAMLILTRFWSYWKTLL</sequence>
<organism evidence="13 14">
    <name type="scientific">Wenjunlia tyrosinilytica</name>
    <dbReference type="NCBI Taxonomy" id="1544741"/>
    <lineage>
        <taxon>Bacteria</taxon>
        <taxon>Bacillati</taxon>
        <taxon>Actinomycetota</taxon>
        <taxon>Actinomycetes</taxon>
        <taxon>Kitasatosporales</taxon>
        <taxon>Streptomycetaceae</taxon>
        <taxon>Wenjunlia</taxon>
    </lineage>
</organism>
<feature type="transmembrane region" description="Helical" evidence="11">
    <location>
        <begin position="64"/>
        <end position="85"/>
    </location>
</feature>
<evidence type="ECO:0000256" key="10">
    <source>
        <dbReference type="SAM" id="MobiDB-lite"/>
    </source>
</evidence>
<dbReference type="CDD" id="cd12922">
    <property type="entry name" value="VKOR_5"/>
    <property type="match status" value="1"/>
</dbReference>
<reference evidence="13" key="1">
    <citation type="journal article" date="2014" name="Int. J. Syst. Evol. Microbiol.">
        <title>Complete genome sequence of Corynebacterium casei LMG S-19264T (=DSM 44701T), isolated from a smear-ripened cheese.</title>
        <authorList>
            <consortium name="US DOE Joint Genome Institute (JGI-PGF)"/>
            <person name="Walter F."/>
            <person name="Albersmeier A."/>
            <person name="Kalinowski J."/>
            <person name="Ruckert C."/>
        </authorList>
    </citation>
    <scope>NUCLEOTIDE SEQUENCE</scope>
    <source>
        <strain evidence="13">CGMCC 4.7201</strain>
    </source>
</reference>
<comment type="caution">
    <text evidence="13">The sequence shown here is derived from an EMBL/GenBank/DDBJ whole genome shotgun (WGS) entry which is preliminary data.</text>
</comment>
<feature type="transmembrane region" description="Helical" evidence="11">
    <location>
        <begin position="125"/>
        <end position="144"/>
    </location>
</feature>
<dbReference type="EMBL" id="BMMS01000003">
    <property type="protein sequence ID" value="GGO82382.1"/>
    <property type="molecule type" value="Genomic_DNA"/>
</dbReference>
<feature type="transmembrane region" description="Helical" evidence="11">
    <location>
        <begin position="178"/>
        <end position="201"/>
    </location>
</feature>
<dbReference type="InterPro" id="IPR038354">
    <property type="entry name" value="VKOR_sf"/>
</dbReference>
<name>A0A917ZIE4_9ACTN</name>
<keyword evidence="14" id="KW-1185">Reference proteome</keyword>
<accession>A0A917ZIE4</accession>
<evidence type="ECO:0000256" key="8">
    <source>
        <dbReference type="ARBA" id="ARBA00023157"/>
    </source>
</evidence>
<keyword evidence="4" id="KW-0874">Quinone</keyword>
<feature type="transmembrane region" description="Helical" evidence="11">
    <location>
        <begin position="151"/>
        <end position="172"/>
    </location>
</feature>
<dbReference type="GO" id="GO:0016020">
    <property type="term" value="C:membrane"/>
    <property type="evidence" value="ECO:0007669"/>
    <property type="project" value="UniProtKB-SubCell"/>
</dbReference>
<feature type="transmembrane region" description="Helical" evidence="11">
    <location>
        <begin position="222"/>
        <end position="246"/>
    </location>
</feature>
<feature type="region of interest" description="Disordered" evidence="10">
    <location>
        <begin position="37"/>
        <end position="57"/>
    </location>
</feature>
<keyword evidence="7 11" id="KW-0472">Membrane</keyword>
<keyword evidence="8" id="KW-1015">Disulfide bond</keyword>
<feature type="compositionally biased region" description="Basic and acidic residues" evidence="10">
    <location>
        <begin position="37"/>
        <end position="54"/>
    </location>
</feature>
<evidence type="ECO:0000256" key="9">
    <source>
        <dbReference type="ARBA" id="ARBA00023284"/>
    </source>
</evidence>
<evidence type="ECO:0000313" key="13">
    <source>
        <dbReference type="EMBL" id="GGO82382.1"/>
    </source>
</evidence>
<dbReference type="InterPro" id="IPR012932">
    <property type="entry name" value="VKOR"/>
</dbReference>
<comment type="similarity">
    <text evidence="2">Belongs to the VKOR family.</text>
</comment>
<dbReference type="InterPro" id="IPR041714">
    <property type="entry name" value="VKOR_Actinobacteria"/>
</dbReference>
<keyword evidence="6" id="KW-0560">Oxidoreductase</keyword>
<feature type="domain" description="Vitamin K epoxide reductase" evidence="12">
    <location>
        <begin position="62"/>
        <end position="203"/>
    </location>
</feature>
<evidence type="ECO:0000256" key="3">
    <source>
        <dbReference type="ARBA" id="ARBA00022692"/>
    </source>
</evidence>
<evidence type="ECO:0000256" key="5">
    <source>
        <dbReference type="ARBA" id="ARBA00022989"/>
    </source>
</evidence>
<dbReference type="GO" id="GO:0016491">
    <property type="term" value="F:oxidoreductase activity"/>
    <property type="evidence" value="ECO:0007669"/>
    <property type="project" value="UniProtKB-KW"/>
</dbReference>
<evidence type="ECO:0000256" key="2">
    <source>
        <dbReference type="ARBA" id="ARBA00006214"/>
    </source>
</evidence>
<dbReference type="Pfam" id="PF07884">
    <property type="entry name" value="VKOR"/>
    <property type="match status" value="1"/>
</dbReference>
<evidence type="ECO:0000256" key="4">
    <source>
        <dbReference type="ARBA" id="ARBA00022719"/>
    </source>
</evidence>
<evidence type="ECO:0000259" key="12">
    <source>
        <dbReference type="SMART" id="SM00756"/>
    </source>
</evidence>
<protein>
    <submittedName>
        <fullName evidence="13">Membrane protein</fullName>
    </submittedName>
</protein>
<evidence type="ECO:0000256" key="7">
    <source>
        <dbReference type="ARBA" id="ARBA00023136"/>
    </source>
</evidence>
<dbReference type="GO" id="GO:0048038">
    <property type="term" value="F:quinone binding"/>
    <property type="evidence" value="ECO:0007669"/>
    <property type="project" value="UniProtKB-KW"/>
</dbReference>
<keyword evidence="5 11" id="KW-1133">Transmembrane helix</keyword>
<dbReference type="SMART" id="SM00756">
    <property type="entry name" value="VKc"/>
    <property type="match status" value="1"/>
</dbReference>
<keyword evidence="9" id="KW-0676">Redox-active center</keyword>
<evidence type="ECO:0000256" key="6">
    <source>
        <dbReference type="ARBA" id="ARBA00023002"/>
    </source>
</evidence>
<gene>
    <name evidence="13" type="ORF">GCM10012280_08850</name>
</gene>
<reference evidence="13" key="2">
    <citation type="submission" date="2020-09" db="EMBL/GenBank/DDBJ databases">
        <authorList>
            <person name="Sun Q."/>
            <person name="Zhou Y."/>
        </authorList>
    </citation>
    <scope>NUCLEOTIDE SEQUENCE</scope>
    <source>
        <strain evidence="13">CGMCC 4.7201</strain>
    </source>
</reference>
<evidence type="ECO:0000256" key="1">
    <source>
        <dbReference type="ARBA" id="ARBA00004141"/>
    </source>
</evidence>
<dbReference type="AlphaFoldDB" id="A0A917ZIE4"/>